<dbReference type="STRING" id="1122149.FD44_GL000604"/>
<dbReference type="InterPro" id="IPR033720">
    <property type="entry name" value="EFTU_2"/>
</dbReference>
<evidence type="ECO:0000259" key="11">
    <source>
        <dbReference type="PROSITE" id="PS51722"/>
    </source>
</evidence>
<evidence type="ECO:0000256" key="3">
    <source>
        <dbReference type="ARBA" id="ARBA00022741"/>
    </source>
</evidence>
<gene>
    <name evidence="10" type="primary">tuf</name>
    <name evidence="12" type="ORF">C5L31_001033</name>
</gene>
<dbReference type="InterPro" id="IPR004541">
    <property type="entry name" value="Transl_elong_EFTu/EF1A_bac/org"/>
</dbReference>
<dbReference type="Gene3D" id="3.40.50.300">
    <property type="entry name" value="P-loop containing nucleotide triphosphate hydrolases"/>
    <property type="match status" value="1"/>
</dbReference>
<reference evidence="12 13" key="1">
    <citation type="journal article" date="2019" name="Appl. Microbiol. Biotechnol.">
        <title>Uncovering carbohydrate metabolism through a genotype-phenotype association study of 56 lactic acid bacteria genomes.</title>
        <authorList>
            <person name="Buron-Moles G."/>
            <person name="Chailyan A."/>
            <person name="Dolejs I."/>
            <person name="Forster J."/>
            <person name="Miks M.H."/>
        </authorList>
    </citation>
    <scope>NUCLEOTIDE SEQUENCE [LARGE SCALE GENOMIC DNA]</scope>
    <source>
        <strain evidence="12 13">ATCC 49373</strain>
    </source>
</reference>
<keyword evidence="6 10" id="KW-0460">Magnesium</keyword>
<dbReference type="InterPro" id="IPR004161">
    <property type="entry name" value="EFTu-like_2"/>
</dbReference>
<dbReference type="Pfam" id="PF03144">
    <property type="entry name" value="GTP_EFTU_D2"/>
    <property type="match status" value="1"/>
</dbReference>
<dbReference type="GO" id="GO:0000287">
    <property type="term" value="F:magnesium ion binding"/>
    <property type="evidence" value="ECO:0007669"/>
    <property type="project" value="UniProtKB-UniRule"/>
</dbReference>
<keyword evidence="4 10" id="KW-0251">Elongation factor</keyword>
<dbReference type="Gene3D" id="2.40.30.10">
    <property type="entry name" value="Translation factors"/>
    <property type="match status" value="2"/>
</dbReference>
<keyword evidence="3 10" id="KW-0547">Nucleotide-binding</keyword>
<feature type="binding site" evidence="10">
    <location>
        <begin position="136"/>
        <end position="139"/>
    </location>
    <ligand>
        <name>GTP</name>
        <dbReference type="ChEBI" id="CHEBI:37565"/>
    </ligand>
</feature>
<dbReference type="SUPFAM" id="SSF50447">
    <property type="entry name" value="Translation proteins"/>
    <property type="match status" value="1"/>
</dbReference>
<dbReference type="PANTHER" id="PTHR43721">
    <property type="entry name" value="ELONGATION FACTOR TU-RELATED"/>
    <property type="match status" value="1"/>
</dbReference>
<keyword evidence="8 10" id="KW-0342">GTP-binding</keyword>
<dbReference type="GO" id="GO:0005525">
    <property type="term" value="F:GTP binding"/>
    <property type="evidence" value="ECO:0007669"/>
    <property type="project" value="UniProtKB-UniRule"/>
</dbReference>
<proteinExistence type="inferred from homology"/>
<dbReference type="PANTHER" id="PTHR43721:SF22">
    <property type="entry name" value="ELONGATION FACTOR TU, MITOCHONDRIAL"/>
    <property type="match status" value="1"/>
</dbReference>
<dbReference type="NCBIfam" id="NF009373">
    <property type="entry name" value="PRK12736.1"/>
    <property type="match status" value="1"/>
</dbReference>
<keyword evidence="5 10" id="KW-0378">Hydrolase</keyword>
<dbReference type="NCBIfam" id="NF000766">
    <property type="entry name" value="PRK00049.1"/>
    <property type="match status" value="1"/>
</dbReference>
<dbReference type="NCBIfam" id="TIGR00485">
    <property type="entry name" value="EF-Tu"/>
    <property type="match status" value="1"/>
</dbReference>
<accession>A0A4R5NKF6</accession>
<dbReference type="InterPro" id="IPR041709">
    <property type="entry name" value="EF-Tu_GTP-bd"/>
</dbReference>
<dbReference type="InterPro" id="IPR005225">
    <property type="entry name" value="Small_GTP-bd"/>
</dbReference>
<evidence type="ECO:0000256" key="6">
    <source>
        <dbReference type="ARBA" id="ARBA00022842"/>
    </source>
</evidence>
<dbReference type="Proteomes" id="UP000294854">
    <property type="component" value="Unassembled WGS sequence"/>
</dbReference>
<dbReference type="CDD" id="cd03697">
    <property type="entry name" value="EFTU_II"/>
    <property type="match status" value="1"/>
</dbReference>
<evidence type="ECO:0000256" key="10">
    <source>
        <dbReference type="HAMAP-Rule" id="MF_00118"/>
    </source>
</evidence>
<dbReference type="FunFam" id="3.40.50.300:FF:000003">
    <property type="entry name" value="Elongation factor Tu"/>
    <property type="match status" value="1"/>
</dbReference>
<keyword evidence="10" id="KW-0479">Metal-binding</keyword>
<dbReference type="SUPFAM" id="SSF50465">
    <property type="entry name" value="EF-Tu/eEF-1alpha/eIF2-gamma C-terminal domain"/>
    <property type="match status" value="1"/>
</dbReference>
<dbReference type="PROSITE" id="PS00301">
    <property type="entry name" value="G_TR_1"/>
    <property type="match status" value="1"/>
</dbReference>
<dbReference type="InterPro" id="IPR009000">
    <property type="entry name" value="Transl_B-barrel_sf"/>
</dbReference>
<comment type="subcellular location">
    <subcellularLocation>
        <location evidence="10">Cytoplasm</location>
    </subcellularLocation>
</comment>
<dbReference type="PRINTS" id="PR00315">
    <property type="entry name" value="ELONGATNFCT"/>
</dbReference>
<evidence type="ECO:0000256" key="9">
    <source>
        <dbReference type="ARBA" id="ARBA00029554"/>
    </source>
</evidence>
<keyword evidence="2 10" id="KW-0963">Cytoplasm</keyword>
<evidence type="ECO:0000256" key="7">
    <source>
        <dbReference type="ARBA" id="ARBA00022917"/>
    </source>
</evidence>
<dbReference type="InterPro" id="IPR031157">
    <property type="entry name" value="G_TR_CS"/>
</dbReference>
<keyword evidence="13" id="KW-1185">Reference proteome</keyword>
<dbReference type="InterPro" id="IPR009001">
    <property type="entry name" value="Transl_elong_EF1A/Init_IF2_C"/>
</dbReference>
<comment type="subunit">
    <text evidence="10">Monomer.</text>
</comment>
<dbReference type="EMBL" id="PUFO01000068">
    <property type="protein sequence ID" value="TDG75156.1"/>
    <property type="molecule type" value="Genomic_DNA"/>
</dbReference>
<dbReference type="EC" id="3.6.5.3" evidence="10"/>
<feature type="binding site" evidence="10">
    <location>
        <begin position="19"/>
        <end position="26"/>
    </location>
    <ligand>
        <name>GTP</name>
        <dbReference type="ChEBI" id="CHEBI:37565"/>
    </ligand>
</feature>
<dbReference type="HAMAP" id="MF_00118_B">
    <property type="entry name" value="EF_Tu_B"/>
    <property type="match status" value="1"/>
</dbReference>
<dbReference type="AlphaFoldDB" id="A0A4R5NKF6"/>
<evidence type="ECO:0000256" key="4">
    <source>
        <dbReference type="ARBA" id="ARBA00022768"/>
    </source>
</evidence>
<evidence type="ECO:0000256" key="1">
    <source>
        <dbReference type="ARBA" id="ARBA00007249"/>
    </source>
</evidence>
<evidence type="ECO:0000313" key="13">
    <source>
        <dbReference type="Proteomes" id="UP000294854"/>
    </source>
</evidence>
<dbReference type="PROSITE" id="PS51722">
    <property type="entry name" value="G_TR_2"/>
    <property type="match status" value="1"/>
</dbReference>
<comment type="function">
    <text evidence="10">GTP hydrolase that promotes the GTP-dependent binding of aminoacyl-tRNA to the A-site of ribosomes during protein biosynthesis.</text>
</comment>
<evidence type="ECO:0000313" key="12">
    <source>
        <dbReference type="EMBL" id="TDG75156.1"/>
    </source>
</evidence>
<comment type="catalytic activity">
    <reaction evidence="10">
        <text>GTP + H2O = GDP + phosphate + H(+)</text>
        <dbReference type="Rhea" id="RHEA:19669"/>
        <dbReference type="ChEBI" id="CHEBI:15377"/>
        <dbReference type="ChEBI" id="CHEBI:15378"/>
        <dbReference type="ChEBI" id="CHEBI:37565"/>
        <dbReference type="ChEBI" id="CHEBI:43474"/>
        <dbReference type="ChEBI" id="CHEBI:58189"/>
        <dbReference type="EC" id="3.6.5.3"/>
    </reaction>
</comment>
<dbReference type="GO" id="GO:0003746">
    <property type="term" value="F:translation elongation factor activity"/>
    <property type="evidence" value="ECO:0007669"/>
    <property type="project" value="UniProtKB-UniRule"/>
</dbReference>
<evidence type="ECO:0000256" key="5">
    <source>
        <dbReference type="ARBA" id="ARBA00022801"/>
    </source>
</evidence>
<dbReference type="InterPro" id="IPR004160">
    <property type="entry name" value="Transl_elong_EFTu/EF1A_C"/>
</dbReference>
<dbReference type="GO" id="GO:0005829">
    <property type="term" value="C:cytosol"/>
    <property type="evidence" value="ECO:0007669"/>
    <property type="project" value="TreeGrafter"/>
</dbReference>
<dbReference type="NCBIfam" id="TIGR00231">
    <property type="entry name" value="small_GTP"/>
    <property type="match status" value="1"/>
</dbReference>
<feature type="binding site" evidence="10">
    <location>
        <position position="26"/>
    </location>
    <ligand>
        <name>Mg(2+)</name>
        <dbReference type="ChEBI" id="CHEBI:18420"/>
    </ligand>
</feature>
<dbReference type="RefSeq" id="WP_010620049.1">
    <property type="nucleotide sequence ID" value="NZ_CP042371.1"/>
</dbReference>
<evidence type="ECO:0000256" key="2">
    <source>
        <dbReference type="ARBA" id="ARBA00022490"/>
    </source>
</evidence>
<dbReference type="InterPro" id="IPR027417">
    <property type="entry name" value="P-loop_NTPase"/>
</dbReference>
<dbReference type="NCBIfam" id="NF009372">
    <property type="entry name" value="PRK12735.1"/>
    <property type="match status" value="1"/>
</dbReference>
<keyword evidence="7 10" id="KW-0648">Protein biosynthesis</keyword>
<comment type="caution">
    <text evidence="12">The sequence shown here is derived from an EMBL/GenBank/DDBJ whole genome shotgun (WGS) entry which is preliminary data.</text>
</comment>
<feature type="domain" description="Tr-type G" evidence="11">
    <location>
        <begin position="10"/>
        <end position="204"/>
    </location>
</feature>
<protein>
    <recommendedName>
        <fullName evidence="9 10">Elongation factor Tu</fullName>
        <shortName evidence="10">EF-Tu</shortName>
        <ecNumber evidence="10">3.6.5.3</ecNumber>
    </recommendedName>
</protein>
<dbReference type="CDD" id="cd01884">
    <property type="entry name" value="EF_Tu"/>
    <property type="match status" value="1"/>
</dbReference>
<organism evidence="12 13">
    <name type="scientific">Secundilactobacillus malefermentans</name>
    <dbReference type="NCBI Taxonomy" id="176292"/>
    <lineage>
        <taxon>Bacteria</taxon>
        <taxon>Bacillati</taxon>
        <taxon>Bacillota</taxon>
        <taxon>Bacilli</taxon>
        <taxon>Lactobacillales</taxon>
        <taxon>Lactobacillaceae</taxon>
        <taxon>Secundilactobacillus</taxon>
    </lineage>
</organism>
<dbReference type="CDD" id="cd03707">
    <property type="entry name" value="EFTU_III"/>
    <property type="match status" value="1"/>
</dbReference>
<evidence type="ECO:0000256" key="8">
    <source>
        <dbReference type="ARBA" id="ARBA00023134"/>
    </source>
</evidence>
<dbReference type="InterPro" id="IPR050055">
    <property type="entry name" value="EF-Tu_GTPase"/>
</dbReference>
<feature type="binding site" evidence="10">
    <location>
        <begin position="81"/>
        <end position="85"/>
    </location>
    <ligand>
        <name>GTP</name>
        <dbReference type="ChEBI" id="CHEBI:37565"/>
    </ligand>
</feature>
<comment type="similarity">
    <text evidence="1 10">Belongs to the TRAFAC class translation factor GTPase superfamily. Classic translation factor GTPase family. EF-Tu/EF-1A subfamily.</text>
</comment>
<dbReference type="OrthoDB" id="9804504at2"/>
<dbReference type="GO" id="GO:0003924">
    <property type="term" value="F:GTPase activity"/>
    <property type="evidence" value="ECO:0007669"/>
    <property type="project" value="UniProtKB-UniRule"/>
</dbReference>
<dbReference type="Pfam" id="PF03143">
    <property type="entry name" value="GTP_EFTU_D3"/>
    <property type="match status" value="1"/>
</dbReference>
<name>A0A4R5NKF6_9LACO</name>
<dbReference type="InterPro" id="IPR000795">
    <property type="entry name" value="T_Tr_GTP-bd_dom"/>
</dbReference>
<sequence length="395" mass="43490">MAKETYDRSKPHVNIGTIGHIDHGKTTLTAAITKVLAAKGLAKAEDYADIDKAPEERERGITINTAHVEYSTEKRHYAHIDAPGHADYIKNMITGAAQMDGAILVVAATDGPMPQTREHILLARQVGVEYLIVFLNKTDLVDDDELIDLVEMEVRELLSEYDYPGDDIPVIRGSALKALEGDPEQEKVILHLMDVVDEYIPTPKRDNDKPFLMPVEDVFTITGRGTVASGRIDRGTIKVGEEVEIVGLQEEVLKSTVTGLEMFRKTLEFGEAGDNVGVLLRGINREQVVRGQVLAKPGSIQTHKKFKSEVYILSKEEGGRHTPFFSNYRPQFYFHTTDITGVIELANGVEMVMPGDNVTFEVDLIAPAAIEKGTKFTVREGGHTVGAGVVSEILD</sequence>
<dbReference type="Pfam" id="PF00009">
    <property type="entry name" value="GTP_EFTU"/>
    <property type="match status" value="1"/>
</dbReference>
<dbReference type="FunFam" id="2.40.30.10:FF:000001">
    <property type="entry name" value="Elongation factor Tu"/>
    <property type="match status" value="1"/>
</dbReference>
<dbReference type="SUPFAM" id="SSF52540">
    <property type="entry name" value="P-loop containing nucleoside triphosphate hydrolases"/>
    <property type="match status" value="1"/>
</dbReference>